<dbReference type="EMBL" id="CP133548">
    <property type="protein sequence ID" value="WMS86943.1"/>
    <property type="molecule type" value="Genomic_DNA"/>
</dbReference>
<keyword evidence="10 15" id="KW-0220">Diaminopimelate biosynthesis</keyword>
<evidence type="ECO:0000256" key="15">
    <source>
        <dbReference type="HAMAP-Rule" id="MF_01690"/>
    </source>
</evidence>
<feature type="domain" description="Peptidase M20 dimerisation" evidence="16">
    <location>
        <begin position="179"/>
        <end position="286"/>
    </location>
</feature>
<dbReference type="GO" id="GO:0008270">
    <property type="term" value="F:zinc ion binding"/>
    <property type="evidence" value="ECO:0007669"/>
    <property type="project" value="UniProtKB-UniRule"/>
</dbReference>
<evidence type="ECO:0000256" key="11">
    <source>
        <dbReference type="ARBA" id="ARBA00023154"/>
    </source>
</evidence>
<dbReference type="Gene3D" id="3.40.630.10">
    <property type="entry name" value="Zn peptidases"/>
    <property type="match status" value="2"/>
</dbReference>
<dbReference type="HAMAP" id="MF_01690">
    <property type="entry name" value="DapE"/>
    <property type="match status" value="1"/>
</dbReference>
<dbReference type="SUPFAM" id="SSF53187">
    <property type="entry name" value="Zn-dependent exopeptidases"/>
    <property type="match status" value="1"/>
</dbReference>
<dbReference type="GO" id="GO:0009014">
    <property type="term" value="F:succinyl-diaminopimelate desuccinylase activity"/>
    <property type="evidence" value="ECO:0007669"/>
    <property type="project" value="UniProtKB-UniRule"/>
</dbReference>
<keyword evidence="6 15" id="KW-0028">Amino-acid biosynthesis</keyword>
<feature type="binding site" evidence="15">
    <location>
        <position position="138"/>
    </location>
    <ligand>
        <name>Zn(2+)</name>
        <dbReference type="ChEBI" id="CHEBI:29105"/>
        <label>2</label>
    </ligand>
</feature>
<dbReference type="Pfam" id="PF01546">
    <property type="entry name" value="Peptidase_M20"/>
    <property type="match status" value="1"/>
</dbReference>
<feature type="binding site" evidence="15">
    <location>
        <position position="166"/>
    </location>
    <ligand>
        <name>Zn(2+)</name>
        <dbReference type="ChEBI" id="CHEBI:29105"/>
        <label>1</label>
    </ligand>
</feature>
<dbReference type="GO" id="GO:0008777">
    <property type="term" value="F:acetylornithine deacetylase activity"/>
    <property type="evidence" value="ECO:0007669"/>
    <property type="project" value="TreeGrafter"/>
</dbReference>
<evidence type="ECO:0000256" key="2">
    <source>
        <dbReference type="ARBA" id="ARBA00006746"/>
    </source>
</evidence>
<evidence type="ECO:0000256" key="9">
    <source>
        <dbReference type="ARBA" id="ARBA00022833"/>
    </source>
</evidence>
<dbReference type="GO" id="GO:0006526">
    <property type="term" value="P:L-arginine biosynthetic process"/>
    <property type="evidence" value="ECO:0007669"/>
    <property type="project" value="TreeGrafter"/>
</dbReference>
<evidence type="ECO:0000313" key="18">
    <source>
        <dbReference type="Proteomes" id="UP001239782"/>
    </source>
</evidence>
<evidence type="ECO:0000256" key="12">
    <source>
        <dbReference type="ARBA" id="ARBA00023285"/>
    </source>
</evidence>
<dbReference type="InterPro" id="IPR036264">
    <property type="entry name" value="Bact_exopeptidase_dim_dom"/>
</dbReference>
<proteinExistence type="inferred from homology"/>
<accession>A0AA51RSN3</accession>
<feature type="binding site" evidence="15">
    <location>
        <position position="70"/>
    </location>
    <ligand>
        <name>Zn(2+)</name>
        <dbReference type="ChEBI" id="CHEBI:29105"/>
        <label>1</label>
    </ligand>
</feature>
<dbReference type="PROSITE" id="PS00759">
    <property type="entry name" value="ARGE_DAPE_CPG2_2"/>
    <property type="match status" value="1"/>
</dbReference>
<dbReference type="EC" id="3.5.1.18" evidence="4 15"/>
<keyword evidence="8 15" id="KW-0378">Hydrolase</keyword>
<dbReference type="PANTHER" id="PTHR43808">
    <property type="entry name" value="ACETYLORNITHINE DEACETYLASE"/>
    <property type="match status" value="1"/>
</dbReference>
<dbReference type="Proteomes" id="UP001239782">
    <property type="component" value="Chromosome"/>
</dbReference>
<comment type="pathway">
    <text evidence="1 15">Amino-acid biosynthesis; L-lysine biosynthesis via DAP pathway; LL-2,6-diaminopimelate from (S)-tetrahydrodipicolinate (succinylase route): step 3/3.</text>
</comment>
<feature type="active site" evidence="15">
    <location>
        <position position="72"/>
    </location>
</feature>
<evidence type="ECO:0000256" key="4">
    <source>
        <dbReference type="ARBA" id="ARBA00011921"/>
    </source>
</evidence>
<evidence type="ECO:0000256" key="10">
    <source>
        <dbReference type="ARBA" id="ARBA00022915"/>
    </source>
</evidence>
<keyword evidence="12 15" id="KW-0170">Cobalt</keyword>
<dbReference type="NCBIfam" id="TIGR01246">
    <property type="entry name" value="dapE_proteo"/>
    <property type="match status" value="1"/>
</dbReference>
<evidence type="ECO:0000256" key="3">
    <source>
        <dbReference type="ARBA" id="ARBA00011738"/>
    </source>
</evidence>
<dbReference type="PANTHER" id="PTHR43808:SF31">
    <property type="entry name" value="N-ACETYL-L-CITRULLINE DEACETYLASE"/>
    <property type="match status" value="1"/>
</dbReference>
<keyword evidence="18" id="KW-1185">Reference proteome</keyword>
<name>A0AA51RSN3_9GAMM</name>
<feature type="binding site" evidence="15">
    <location>
        <position position="103"/>
    </location>
    <ligand>
        <name>Zn(2+)</name>
        <dbReference type="ChEBI" id="CHEBI:29105"/>
        <label>1</label>
    </ligand>
</feature>
<feature type="active site" description="Proton acceptor" evidence="15">
    <location>
        <position position="137"/>
    </location>
</feature>
<evidence type="ECO:0000256" key="8">
    <source>
        <dbReference type="ARBA" id="ARBA00022801"/>
    </source>
</evidence>
<gene>
    <name evidence="15 17" type="primary">dapE</name>
    <name evidence="17" type="ORF">Q9312_17135</name>
</gene>
<dbReference type="InterPro" id="IPR001261">
    <property type="entry name" value="ArgE/DapE_CS"/>
</dbReference>
<dbReference type="InterPro" id="IPR002933">
    <property type="entry name" value="Peptidase_M20"/>
</dbReference>
<dbReference type="SUPFAM" id="SSF55031">
    <property type="entry name" value="Bacterial exopeptidase dimerisation domain"/>
    <property type="match status" value="1"/>
</dbReference>
<evidence type="ECO:0000256" key="14">
    <source>
        <dbReference type="ARBA" id="ARBA00051301"/>
    </source>
</evidence>
<dbReference type="NCBIfam" id="NF009557">
    <property type="entry name" value="PRK13009.1"/>
    <property type="match status" value="1"/>
</dbReference>
<comment type="cofactor">
    <cofactor evidence="15">
        <name>Zn(2+)</name>
        <dbReference type="ChEBI" id="CHEBI:29105"/>
    </cofactor>
    <cofactor evidence="15">
        <name>Co(2+)</name>
        <dbReference type="ChEBI" id="CHEBI:48828"/>
    </cofactor>
    <text evidence="15">Binds 2 Zn(2+) or Co(2+) ions per subunit.</text>
</comment>
<sequence length="379" mass="41357">MTQNVLALTKQLIARPSVTPKDEGCQSLMIERIQPLGFIVEKMDFEDTENFWALKPGQSQEAPVLIFAGHTDVVPAGNLDKWQTDPFSPTVQNGFLYGRGAADMKASLAAMVVATERFLSQHPNPKGSLGFLITSDEEGPFINGTVRVVDTLMKRGQRVDMAIVGEPSSRAELGDVIKNGRRGSLTGWVTVHGMQGHVAYPHLAKNALHESLLALHELAHKEWDAGNAAFPPTSCQITHAAAGAGAGNIIPGEFKFEFNFRFSTEQTAEGLKTQVETILQAHQLTYDIEWKLNGEPFLTDQGPLLDACVESIREISDRETTPETSGGTSDGRFIAKMGAQVVELGPINATIHKVNECVSIDDLEPLANIYQRILEKTLL</sequence>
<evidence type="ECO:0000256" key="1">
    <source>
        <dbReference type="ARBA" id="ARBA00005130"/>
    </source>
</evidence>
<feature type="binding site" evidence="15">
    <location>
        <position position="103"/>
    </location>
    <ligand>
        <name>Zn(2+)</name>
        <dbReference type="ChEBI" id="CHEBI:29105"/>
        <label>2</label>
    </ligand>
</feature>
<comment type="function">
    <text evidence="15">Catalyzes the hydrolysis of N-succinyl-L,L-diaminopimelic acid (SDAP), forming succinate and LL-2,6-diaminopimelate (DAP), an intermediate involved in the bacterial biosynthesis of lysine and meso-diaminopimelic acid, an essential component of bacterial cell walls.</text>
</comment>
<dbReference type="GO" id="GO:0009089">
    <property type="term" value="P:lysine biosynthetic process via diaminopimelate"/>
    <property type="evidence" value="ECO:0007669"/>
    <property type="project" value="UniProtKB-UniRule"/>
</dbReference>
<dbReference type="GO" id="GO:0019877">
    <property type="term" value="P:diaminopimelate biosynthetic process"/>
    <property type="evidence" value="ECO:0007669"/>
    <property type="project" value="UniProtKB-UniRule"/>
</dbReference>
<comment type="similarity">
    <text evidence="2 15">Belongs to the peptidase M20A family. DapE subfamily.</text>
</comment>
<feature type="binding site" evidence="15">
    <location>
        <position position="352"/>
    </location>
    <ligand>
        <name>Zn(2+)</name>
        <dbReference type="ChEBI" id="CHEBI:29105"/>
        <label>2</label>
    </ligand>
</feature>
<evidence type="ECO:0000259" key="16">
    <source>
        <dbReference type="Pfam" id="PF07687"/>
    </source>
</evidence>
<dbReference type="InterPro" id="IPR011650">
    <property type="entry name" value="Peptidase_M20_dimer"/>
</dbReference>
<dbReference type="KEGG" id="plei:Q9312_17135"/>
<dbReference type="InterPro" id="IPR005941">
    <property type="entry name" value="DapE_proteobac"/>
</dbReference>
<keyword evidence="7 15" id="KW-0479">Metal-binding</keyword>
<evidence type="ECO:0000256" key="5">
    <source>
        <dbReference type="ARBA" id="ARBA00022391"/>
    </source>
</evidence>
<dbReference type="FunFam" id="3.40.630.10:FF:000005">
    <property type="entry name" value="Succinyl-diaminopimelate desuccinylase"/>
    <property type="match status" value="1"/>
</dbReference>
<dbReference type="RefSeq" id="WP_309202079.1">
    <property type="nucleotide sequence ID" value="NZ_CP133548.1"/>
</dbReference>
<evidence type="ECO:0000256" key="6">
    <source>
        <dbReference type="ARBA" id="ARBA00022605"/>
    </source>
</evidence>
<evidence type="ECO:0000256" key="7">
    <source>
        <dbReference type="ARBA" id="ARBA00022723"/>
    </source>
</evidence>
<keyword evidence="11 15" id="KW-0457">Lysine biosynthesis</keyword>
<dbReference type="GO" id="GO:0050897">
    <property type="term" value="F:cobalt ion binding"/>
    <property type="evidence" value="ECO:0007669"/>
    <property type="project" value="UniProtKB-UniRule"/>
</dbReference>
<dbReference type="InterPro" id="IPR050072">
    <property type="entry name" value="Peptidase_M20A"/>
</dbReference>
<dbReference type="Pfam" id="PF07687">
    <property type="entry name" value="M20_dimer"/>
    <property type="match status" value="1"/>
</dbReference>
<evidence type="ECO:0000256" key="13">
    <source>
        <dbReference type="ARBA" id="ARBA00031891"/>
    </source>
</evidence>
<comment type="subunit">
    <text evidence="3 15">Homodimer.</text>
</comment>
<dbReference type="AlphaFoldDB" id="A0AA51RSN3"/>
<evidence type="ECO:0000313" key="17">
    <source>
        <dbReference type="EMBL" id="WMS86943.1"/>
    </source>
</evidence>
<protein>
    <recommendedName>
        <fullName evidence="5 15">Succinyl-diaminopimelate desuccinylase</fullName>
        <shortName evidence="15">SDAP desuccinylase</shortName>
        <ecNumber evidence="4 15">3.5.1.18</ecNumber>
    </recommendedName>
    <alternativeName>
        <fullName evidence="13 15">N-succinyl-LL-2,6-diaminoheptanedioate amidohydrolase</fullName>
    </alternativeName>
</protein>
<comment type="catalytic activity">
    <reaction evidence="14 15">
        <text>N-succinyl-(2S,6S)-2,6-diaminopimelate + H2O = (2S,6S)-2,6-diaminopimelate + succinate</text>
        <dbReference type="Rhea" id="RHEA:22608"/>
        <dbReference type="ChEBI" id="CHEBI:15377"/>
        <dbReference type="ChEBI" id="CHEBI:30031"/>
        <dbReference type="ChEBI" id="CHEBI:57609"/>
        <dbReference type="ChEBI" id="CHEBI:58087"/>
        <dbReference type="EC" id="3.5.1.18"/>
    </reaction>
</comment>
<dbReference type="CDD" id="cd03891">
    <property type="entry name" value="M20_DapE_proteobac"/>
    <property type="match status" value="1"/>
</dbReference>
<organism evidence="17 18">
    <name type="scientific">Pleionea litopenaei</name>
    <dbReference type="NCBI Taxonomy" id="3070815"/>
    <lineage>
        <taxon>Bacteria</taxon>
        <taxon>Pseudomonadati</taxon>
        <taxon>Pseudomonadota</taxon>
        <taxon>Gammaproteobacteria</taxon>
        <taxon>Oceanospirillales</taxon>
        <taxon>Pleioneaceae</taxon>
        <taxon>Pleionea</taxon>
    </lineage>
</organism>
<keyword evidence="9 15" id="KW-0862">Zinc</keyword>
<reference evidence="17 18" key="1">
    <citation type="submission" date="2023-08" db="EMBL/GenBank/DDBJ databases">
        <title>Pleionea litopenaei sp. nov., isolated from stomach of juvenile Litopenaeus vannamei.</title>
        <authorList>
            <person name="Rho A.M."/>
            <person name="Hwang C.Y."/>
        </authorList>
    </citation>
    <scope>NUCLEOTIDE SEQUENCE [LARGE SCALE GENOMIC DNA]</scope>
    <source>
        <strain evidence="17 18">HL-JVS1</strain>
    </source>
</reference>